<proteinExistence type="predicted"/>
<name>A0A0A9E669_ARUDO</name>
<evidence type="ECO:0000313" key="1">
    <source>
        <dbReference type="EMBL" id="JAD95551.1"/>
    </source>
</evidence>
<sequence>MMSERMAPPHMAGGWYRLTCGAADG</sequence>
<protein>
    <submittedName>
        <fullName evidence="1">Uncharacterized protein</fullName>
    </submittedName>
</protein>
<reference evidence="1" key="2">
    <citation type="journal article" date="2015" name="Data Brief">
        <title>Shoot transcriptome of the giant reed, Arundo donax.</title>
        <authorList>
            <person name="Barrero R.A."/>
            <person name="Guerrero F.D."/>
            <person name="Moolhuijzen P."/>
            <person name="Goolsby J.A."/>
            <person name="Tidwell J."/>
            <person name="Bellgard S.E."/>
            <person name="Bellgard M.I."/>
        </authorList>
    </citation>
    <scope>NUCLEOTIDE SEQUENCE</scope>
    <source>
        <tissue evidence="1">Shoot tissue taken approximately 20 cm above the soil surface</tissue>
    </source>
</reference>
<dbReference type="EMBL" id="GBRH01202344">
    <property type="protein sequence ID" value="JAD95551.1"/>
    <property type="molecule type" value="Transcribed_RNA"/>
</dbReference>
<accession>A0A0A9E669</accession>
<organism evidence="1">
    <name type="scientific">Arundo donax</name>
    <name type="common">Giant reed</name>
    <name type="synonym">Donax arundinaceus</name>
    <dbReference type="NCBI Taxonomy" id="35708"/>
    <lineage>
        <taxon>Eukaryota</taxon>
        <taxon>Viridiplantae</taxon>
        <taxon>Streptophyta</taxon>
        <taxon>Embryophyta</taxon>
        <taxon>Tracheophyta</taxon>
        <taxon>Spermatophyta</taxon>
        <taxon>Magnoliopsida</taxon>
        <taxon>Liliopsida</taxon>
        <taxon>Poales</taxon>
        <taxon>Poaceae</taxon>
        <taxon>PACMAD clade</taxon>
        <taxon>Arundinoideae</taxon>
        <taxon>Arundineae</taxon>
        <taxon>Arundo</taxon>
    </lineage>
</organism>
<dbReference type="AlphaFoldDB" id="A0A0A9E669"/>
<reference evidence="1" key="1">
    <citation type="submission" date="2014-09" db="EMBL/GenBank/DDBJ databases">
        <authorList>
            <person name="Magalhaes I.L.F."/>
            <person name="Oliveira U."/>
            <person name="Santos F.R."/>
            <person name="Vidigal T.H.D.A."/>
            <person name="Brescovit A.D."/>
            <person name="Santos A.J."/>
        </authorList>
    </citation>
    <scope>NUCLEOTIDE SEQUENCE</scope>
    <source>
        <tissue evidence="1">Shoot tissue taken approximately 20 cm above the soil surface</tissue>
    </source>
</reference>